<dbReference type="Proteomes" id="UP001208692">
    <property type="component" value="Unassembled WGS sequence"/>
</dbReference>
<evidence type="ECO:0000313" key="1">
    <source>
        <dbReference type="EMBL" id="GJM49595.1"/>
    </source>
</evidence>
<protein>
    <recommendedName>
        <fullName evidence="5">DUF3078 domain-containing protein</fullName>
    </recommendedName>
</protein>
<dbReference type="EMBL" id="BQKB01000022">
    <property type="protein sequence ID" value="GJM52922.1"/>
    <property type="molecule type" value="Genomic_DNA"/>
</dbReference>
<sequence>MKRITILIIGLVLSTPVIAQVRKVRVQELPPKMEIEPVQIDKQALKYTFRRIQIQNKHWYSFNSLGLNMSEVAFSNWNAGGVNSISILTDAKFRRRYTQTRFFWDNELLLNYGVNIQQGEQLRKTDDQIVLNSTFGYRTNSFSDWYYSAKVSFLSQFSNGYNYPNRETPISQFMAPGYLIIGLGAEYAPQKSDFNLFLSPLTLKSTFVLNQDLADKGAFGVKGAEYDDSGNLIRHGKKVNSEVGILVSGNWNTQVYENIMMTNRFSFYTQYNKNFGNIDIDWEMTINMKVNDHVQARLGTHLKYDDDVKFKEAIAPNGQKYTYGARVQFKQILGVGVSYKF</sequence>
<dbReference type="Pfam" id="PF11276">
    <property type="entry name" value="DUF3078"/>
    <property type="match status" value="1"/>
</dbReference>
<comment type="caution">
    <text evidence="1">The sequence shown here is derived from an EMBL/GenBank/DDBJ whole genome shotgun (WGS) entry which is preliminary data.</text>
</comment>
<gene>
    <name evidence="1" type="ORF">RCZ15_05700</name>
    <name evidence="2" type="ORF">RCZ16_12390</name>
</gene>
<dbReference type="InterPro" id="IPR021428">
    <property type="entry name" value="DUF3078"/>
</dbReference>
<evidence type="ECO:0000313" key="2">
    <source>
        <dbReference type="EMBL" id="GJM52922.1"/>
    </source>
</evidence>
<evidence type="ECO:0008006" key="5">
    <source>
        <dbReference type="Google" id="ProtNLM"/>
    </source>
</evidence>
<accession>A0AAV5AV98</accession>
<dbReference type="RefSeq" id="WP_264845209.1">
    <property type="nucleotide sequence ID" value="NZ_BPMA01000006.1"/>
</dbReference>
<dbReference type="Proteomes" id="UP001207736">
    <property type="component" value="Unassembled WGS sequence"/>
</dbReference>
<keyword evidence="4" id="KW-1185">Reference proteome</keyword>
<reference evidence="1 4" key="1">
    <citation type="submission" date="2021-11" db="EMBL/GenBank/DDBJ databases">
        <title>Draft genome sequence of Capnocytophaga sp. strain KC07075 isolated from cat oral cavity.</title>
        <authorList>
            <person name="Suzuki M."/>
            <person name="Imaoka K."/>
            <person name="Kimura M."/>
            <person name="Morikawa S."/>
            <person name="Maeda K."/>
        </authorList>
    </citation>
    <scope>NUCLEOTIDE SEQUENCE</scope>
    <source>
        <strain evidence="1">KC07075</strain>
        <strain evidence="2 4">KC07079</strain>
    </source>
</reference>
<dbReference type="EMBL" id="BQKA01000011">
    <property type="protein sequence ID" value="GJM49595.1"/>
    <property type="molecule type" value="Genomic_DNA"/>
</dbReference>
<name>A0AAV5AV98_9FLAO</name>
<evidence type="ECO:0000313" key="4">
    <source>
        <dbReference type="Proteomes" id="UP001208692"/>
    </source>
</evidence>
<evidence type="ECO:0000313" key="3">
    <source>
        <dbReference type="Proteomes" id="UP001207736"/>
    </source>
</evidence>
<organism evidence="1 3">
    <name type="scientific">Capnocytophaga catalasegens</name>
    <dbReference type="NCBI Taxonomy" id="1004260"/>
    <lineage>
        <taxon>Bacteria</taxon>
        <taxon>Pseudomonadati</taxon>
        <taxon>Bacteroidota</taxon>
        <taxon>Flavobacteriia</taxon>
        <taxon>Flavobacteriales</taxon>
        <taxon>Flavobacteriaceae</taxon>
        <taxon>Capnocytophaga</taxon>
    </lineage>
</organism>
<proteinExistence type="predicted"/>
<dbReference type="AlphaFoldDB" id="A0AAV5AV98"/>